<evidence type="ECO:0000256" key="2">
    <source>
        <dbReference type="ARBA" id="ARBA00022771"/>
    </source>
</evidence>
<dbReference type="SUPFAM" id="SSF54277">
    <property type="entry name" value="CAD &amp; PB1 domains"/>
    <property type="match status" value="1"/>
</dbReference>
<feature type="compositionally biased region" description="Low complexity" evidence="5">
    <location>
        <begin position="171"/>
        <end position="187"/>
    </location>
</feature>
<dbReference type="InterPro" id="IPR004332">
    <property type="entry name" value="Transposase_MuDR"/>
</dbReference>
<feature type="region of interest" description="Disordered" evidence="5">
    <location>
        <begin position="171"/>
        <end position="191"/>
    </location>
</feature>
<dbReference type="InterPro" id="IPR006564">
    <property type="entry name" value="Znf_PMZ"/>
</dbReference>
<keyword evidence="8" id="KW-1185">Reference proteome</keyword>
<dbReference type="PANTHER" id="PTHR31973">
    <property type="entry name" value="POLYPROTEIN, PUTATIVE-RELATED"/>
    <property type="match status" value="1"/>
</dbReference>
<keyword evidence="1" id="KW-0479">Metal-binding</keyword>
<dbReference type="SMART" id="SM00666">
    <property type="entry name" value="PB1"/>
    <property type="match status" value="1"/>
</dbReference>
<feature type="domain" description="SWIM-type" evidence="6">
    <location>
        <begin position="752"/>
        <end position="784"/>
    </location>
</feature>
<dbReference type="Proteomes" id="UP001630127">
    <property type="component" value="Unassembled WGS sequence"/>
</dbReference>
<dbReference type="Pfam" id="PF00564">
    <property type="entry name" value="PB1"/>
    <property type="match status" value="1"/>
</dbReference>
<dbReference type="SMART" id="SM00575">
    <property type="entry name" value="ZnF_PMZ"/>
    <property type="match status" value="1"/>
</dbReference>
<evidence type="ECO:0000259" key="6">
    <source>
        <dbReference type="PROSITE" id="PS50966"/>
    </source>
</evidence>
<feature type="region of interest" description="Disordered" evidence="5">
    <location>
        <begin position="818"/>
        <end position="841"/>
    </location>
</feature>
<dbReference type="InterPro" id="IPR018289">
    <property type="entry name" value="MULE_transposase_dom"/>
</dbReference>
<dbReference type="Pfam" id="PF10551">
    <property type="entry name" value="MULE"/>
    <property type="match status" value="1"/>
</dbReference>
<accession>A0ABD2Z0V5</accession>
<sequence length="876" mass="98233">MAKGKLILIIQCGGEFVTNDDGTLSYDGGEANAMNINTDTLYDDLKLKIAEMCNLDQKTITVKYFLPGNQRNLITLKNERDLKRMLDFHGNSVTADVFVSGKQGFDCEALKIDALREVGVKVAETVDHVLPPAANCVVPRVRTRRQTAAAADGGVPDTTTDNLVDVNVTMESPSRTTTASTPSSAHSTDYDSDYAPRDVVASDATAYSLISFDAGSTPAETVKKRRRTTPWKIGAKDPIVVSDADDTRKRRSRKKSNRGGKFIRVDYGIELQEDPKPGTDDLGSPYDIVIRNQDVPENLVASWRDGITGVGQDFESVKEFRDALQKYAIAHRFAYKLKKNDTNRASGICVAEDCPWRIHASWVAASQSFRIKKFDNLHTCGGEAWKSAHPGRNWLVSIIKERLRESPHHKPKQIANGIFRDFGIELKYTQVRRGLEHARLQLQGSYKDSYNQLPSFCEKVVETNPGSFAKLITNDDKRLKCLFVSLHCLIHGFQNGCRPLLFLESTSLKSKYQEILLTATAIDADDGFFPLAFAIVDVENNDNWHWFLEQIKSVLTTSHSITFVSDREKGLKNSVIEVFENAYHGYSIFHLVESFRRSLRGPFNGADGRGVLPGIFLAAAHAGRPGAYKNLIEEIKQISSQAYDWVIQIEPECWTSLVFKGERHNYITENVSELYTKLMEDVQEATIMQKIEALVCMISDLVKDRQVQSSTWSTKLTPSIERKLLEDKLKAHSLKVLFSSDILAEVHDDCTHVVNIENRECTCLQWKEDGLPCRHAIAVLNCRGKSVYDYCPKHFTVESFRSTYSASIHPIPDIGKPVDKEEADSDSVQVLPPNPPKLTTQQKKELARMEALNRRTVTCTRCKEPGHNKASCKATL</sequence>
<dbReference type="InterPro" id="IPR007527">
    <property type="entry name" value="Znf_SWIM"/>
</dbReference>
<reference evidence="7 8" key="1">
    <citation type="submission" date="2024-11" db="EMBL/GenBank/DDBJ databases">
        <title>A near-complete genome assembly of Cinchona calisaya.</title>
        <authorList>
            <person name="Lian D.C."/>
            <person name="Zhao X.W."/>
            <person name="Wei L."/>
        </authorList>
    </citation>
    <scope>NUCLEOTIDE SEQUENCE [LARGE SCALE GENOMIC DNA]</scope>
    <source>
        <tissue evidence="7">Nenye</tissue>
    </source>
</reference>
<keyword evidence="3" id="KW-0862">Zinc</keyword>
<gene>
    <name evidence="7" type="ORF">ACH5RR_025703</name>
</gene>
<evidence type="ECO:0000256" key="3">
    <source>
        <dbReference type="ARBA" id="ARBA00022833"/>
    </source>
</evidence>
<dbReference type="EMBL" id="JBJUIK010000011">
    <property type="protein sequence ID" value="KAL3512986.1"/>
    <property type="molecule type" value="Genomic_DNA"/>
</dbReference>
<keyword evidence="2 4" id="KW-0863">Zinc-finger</keyword>
<evidence type="ECO:0000256" key="1">
    <source>
        <dbReference type="ARBA" id="ARBA00022723"/>
    </source>
</evidence>
<dbReference type="AlphaFoldDB" id="A0ABD2Z0V5"/>
<dbReference type="Pfam" id="PF03108">
    <property type="entry name" value="DBD_Tnp_Mut"/>
    <property type="match status" value="1"/>
</dbReference>
<evidence type="ECO:0000256" key="5">
    <source>
        <dbReference type="SAM" id="MobiDB-lite"/>
    </source>
</evidence>
<organism evidence="7 8">
    <name type="scientific">Cinchona calisaya</name>
    <dbReference type="NCBI Taxonomy" id="153742"/>
    <lineage>
        <taxon>Eukaryota</taxon>
        <taxon>Viridiplantae</taxon>
        <taxon>Streptophyta</taxon>
        <taxon>Embryophyta</taxon>
        <taxon>Tracheophyta</taxon>
        <taxon>Spermatophyta</taxon>
        <taxon>Magnoliopsida</taxon>
        <taxon>eudicotyledons</taxon>
        <taxon>Gunneridae</taxon>
        <taxon>Pentapetalae</taxon>
        <taxon>asterids</taxon>
        <taxon>lamiids</taxon>
        <taxon>Gentianales</taxon>
        <taxon>Rubiaceae</taxon>
        <taxon>Cinchonoideae</taxon>
        <taxon>Cinchoneae</taxon>
        <taxon>Cinchona</taxon>
    </lineage>
</organism>
<dbReference type="Pfam" id="PF04434">
    <property type="entry name" value="SWIM"/>
    <property type="match status" value="1"/>
</dbReference>
<proteinExistence type="predicted"/>
<dbReference type="GO" id="GO:0008270">
    <property type="term" value="F:zinc ion binding"/>
    <property type="evidence" value="ECO:0007669"/>
    <property type="project" value="UniProtKB-KW"/>
</dbReference>
<evidence type="ECO:0000256" key="4">
    <source>
        <dbReference type="PROSITE-ProRule" id="PRU00325"/>
    </source>
</evidence>
<protein>
    <recommendedName>
        <fullName evidence="6">SWIM-type domain-containing protein</fullName>
    </recommendedName>
</protein>
<name>A0ABD2Z0V5_9GENT</name>
<evidence type="ECO:0000313" key="8">
    <source>
        <dbReference type="Proteomes" id="UP001630127"/>
    </source>
</evidence>
<comment type="caution">
    <text evidence="7">The sequence shown here is derived from an EMBL/GenBank/DDBJ whole genome shotgun (WGS) entry which is preliminary data.</text>
</comment>
<dbReference type="PROSITE" id="PS50966">
    <property type="entry name" value="ZF_SWIM"/>
    <property type="match status" value="1"/>
</dbReference>
<evidence type="ECO:0000313" key="7">
    <source>
        <dbReference type="EMBL" id="KAL3512986.1"/>
    </source>
</evidence>
<dbReference type="PANTHER" id="PTHR31973:SF149">
    <property type="entry name" value="SWIM-TYPE DOMAIN-CONTAINING PROTEIN"/>
    <property type="match status" value="1"/>
</dbReference>
<dbReference type="InterPro" id="IPR000270">
    <property type="entry name" value="PB1_dom"/>
</dbReference>